<evidence type="ECO:0000256" key="1">
    <source>
        <dbReference type="ARBA" id="ARBA00004127"/>
    </source>
</evidence>
<dbReference type="PANTHER" id="PTHR23514:SF3">
    <property type="entry name" value="BYPASS OF STOP CODON PROTEIN 6"/>
    <property type="match status" value="1"/>
</dbReference>
<sequence>MADPKPIPQSNDEKICLEKEKSDATTVASTDVVTSTKSPRSRKQVILGRLQFATLCYCAFVIGWNDGSTGPLLPRIQDVYHVNYTIASLIFVLSCTGIIIGSLLNLFISDKLGLGKVPPVHIASSCQSVAYLLQSLALPFPVFVLSFLISGFGIAFEGAQGNGFVVALKDHTKMGLFQAFYGMSAGAMVAPLVSTQFAQLEHWSFYYFITCGLSLLETFLFIFVFRLQSQDGELCQTTMFIFGDEKGALEKIKVMMKAKAVHLIALFLLVYIGLEVTNGGWTVTYIIRFRGGGPSSGYVSTGYFAGLTLGRVALLWVNQKLGESRAVLVYVVLALGFQFIVWFVPSIIGDAIAIAFVGFFLGPMYPLAMNHCGQILPPWIITNSIGWINAIGFAGSALIPFITGAIAQRWGIQSLQPILVVMMCLMTIIWLCIPKKPQYF</sequence>
<dbReference type="PANTHER" id="PTHR23514">
    <property type="entry name" value="BYPASS OF STOP CODON PROTEIN 6"/>
    <property type="match status" value="1"/>
</dbReference>
<feature type="transmembrane region" description="Helical" evidence="7">
    <location>
        <begin position="260"/>
        <end position="277"/>
    </location>
</feature>
<dbReference type="GO" id="GO:0022857">
    <property type="term" value="F:transmembrane transporter activity"/>
    <property type="evidence" value="ECO:0007669"/>
    <property type="project" value="InterPro"/>
</dbReference>
<dbReference type="InterPro" id="IPR011701">
    <property type="entry name" value="MFS"/>
</dbReference>
<organism evidence="9 10">
    <name type="scientific">Amanita thiersii Skay4041</name>
    <dbReference type="NCBI Taxonomy" id="703135"/>
    <lineage>
        <taxon>Eukaryota</taxon>
        <taxon>Fungi</taxon>
        <taxon>Dikarya</taxon>
        <taxon>Basidiomycota</taxon>
        <taxon>Agaricomycotina</taxon>
        <taxon>Agaricomycetes</taxon>
        <taxon>Agaricomycetidae</taxon>
        <taxon>Agaricales</taxon>
        <taxon>Pluteineae</taxon>
        <taxon>Amanitaceae</taxon>
        <taxon>Amanita</taxon>
    </lineage>
</organism>
<dbReference type="Proteomes" id="UP000242287">
    <property type="component" value="Unassembled WGS sequence"/>
</dbReference>
<dbReference type="Pfam" id="PF07690">
    <property type="entry name" value="MFS_1"/>
    <property type="match status" value="1"/>
</dbReference>
<dbReference type="PROSITE" id="PS50850">
    <property type="entry name" value="MFS"/>
    <property type="match status" value="1"/>
</dbReference>
<feature type="transmembrane region" description="Helical" evidence="7">
    <location>
        <begin position="205"/>
        <end position="225"/>
    </location>
</feature>
<evidence type="ECO:0000313" key="10">
    <source>
        <dbReference type="Proteomes" id="UP000242287"/>
    </source>
</evidence>
<protein>
    <recommendedName>
        <fullName evidence="8">Major facilitator superfamily (MFS) profile domain-containing protein</fullName>
    </recommendedName>
</protein>
<comment type="similarity">
    <text evidence="2">Belongs to the major facilitator superfamily.</text>
</comment>
<evidence type="ECO:0000259" key="8">
    <source>
        <dbReference type="PROSITE" id="PS50850"/>
    </source>
</evidence>
<dbReference type="GO" id="GO:0012505">
    <property type="term" value="C:endomembrane system"/>
    <property type="evidence" value="ECO:0007669"/>
    <property type="project" value="UniProtKB-SubCell"/>
</dbReference>
<dbReference type="InterPro" id="IPR020846">
    <property type="entry name" value="MFS_dom"/>
</dbReference>
<feature type="domain" description="Major facilitator superfamily (MFS) profile" evidence="8">
    <location>
        <begin position="51"/>
        <end position="437"/>
    </location>
</feature>
<evidence type="ECO:0000256" key="4">
    <source>
        <dbReference type="ARBA" id="ARBA00022692"/>
    </source>
</evidence>
<feature type="transmembrane region" description="Helical" evidence="7">
    <location>
        <begin position="180"/>
        <end position="199"/>
    </location>
</feature>
<keyword evidence="10" id="KW-1185">Reference proteome</keyword>
<evidence type="ECO:0000256" key="5">
    <source>
        <dbReference type="ARBA" id="ARBA00022989"/>
    </source>
</evidence>
<reference evidence="9 10" key="1">
    <citation type="submission" date="2014-02" db="EMBL/GenBank/DDBJ databases">
        <title>Transposable element dynamics among asymbiotic and ectomycorrhizal Amanita fungi.</title>
        <authorList>
            <consortium name="DOE Joint Genome Institute"/>
            <person name="Hess J."/>
            <person name="Skrede I."/>
            <person name="Wolfe B."/>
            <person name="LaButti K."/>
            <person name="Ohm R.A."/>
            <person name="Grigoriev I.V."/>
            <person name="Pringle A."/>
        </authorList>
    </citation>
    <scope>NUCLEOTIDE SEQUENCE [LARGE SCALE GENOMIC DNA]</scope>
    <source>
        <strain evidence="9 10">SKay4041</strain>
    </source>
</reference>
<evidence type="ECO:0000313" key="9">
    <source>
        <dbReference type="EMBL" id="PFH48894.1"/>
    </source>
</evidence>
<feature type="transmembrane region" description="Helical" evidence="7">
    <location>
        <begin position="326"/>
        <end position="345"/>
    </location>
</feature>
<gene>
    <name evidence="9" type="ORF">AMATHDRAFT_148903</name>
</gene>
<dbReference type="InterPro" id="IPR051788">
    <property type="entry name" value="MFS_Transporter"/>
</dbReference>
<dbReference type="SUPFAM" id="SSF103473">
    <property type="entry name" value="MFS general substrate transporter"/>
    <property type="match status" value="1"/>
</dbReference>
<accession>A0A2A9NHU0</accession>
<feature type="transmembrane region" description="Helical" evidence="7">
    <location>
        <begin position="351"/>
        <end position="368"/>
    </location>
</feature>
<evidence type="ECO:0000256" key="3">
    <source>
        <dbReference type="ARBA" id="ARBA00022448"/>
    </source>
</evidence>
<name>A0A2A9NHU0_9AGAR</name>
<dbReference type="STRING" id="703135.A0A2A9NHU0"/>
<dbReference type="Gene3D" id="1.20.1250.20">
    <property type="entry name" value="MFS general substrate transporter like domains"/>
    <property type="match status" value="2"/>
</dbReference>
<proteinExistence type="inferred from homology"/>
<keyword evidence="5 7" id="KW-1133">Transmembrane helix</keyword>
<keyword evidence="4 7" id="KW-0812">Transmembrane</keyword>
<evidence type="ECO:0000256" key="2">
    <source>
        <dbReference type="ARBA" id="ARBA00008335"/>
    </source>
</evidence>
<feature type="transmembrane region" description="Helical" evidence="7">
    <location>
        <begin position="84"/>
        <end position="108"/>
    </location>
</feature>
<dbReference type="AlphaFoldDB" id="A0A2A9NHU0"/>
<dbReference type="GO" id="GO:0016020">
    <property type="term" value="C:membrane"/>
    <property type="evidence" value="ECO:0007669"/>
    <property type="project" value="TreeGrafter"/>
</dbReference>
<feature type="transmembrane region" description="Helical" evidence="7">
    <location>
        <begin position="143"/>
        <end position="168"/>
    </location>
</feature>
<evidence type="ECO:0000256" key="7">
    <source>
        <dbReference type="SAM" id="Phobius"/>
    </source>
</evidence>
<evidence type="ECO:0000256" key="6">
    <source>
        <dbReference type="ARBA" id="ARBA00023136"/>
    </source>
</evidence>
<keyword evidence="3" id="KW-0813">Transport</keyword>
<dbReference type="EMBL" id="KZ302047">
    <property type="protein sequence ID" value="PFH48894.1"/>
    <property type="molecule type" value="Genomic_DNA"/>
</dbReference>
<dbReference type="InterPro" id="IPR036259">
    <property type="entry name" value="MFS_trans_sf"/>
</dbReference>
<feature type="transmembrane region" description="Helical" evidence="7">
    <location>
        <begin position="414"/>
        <end position="433"/>
    </location>
</feature>
<dbReference type="FunFam" id="1.20.1250.20:FF:000286">
    <property type="entry name" value="MFS efflux transporter"/>
    <property type="match status" value="1"/>
</dbReference>
<keyword evidence="6 7" id="KW-0472">Membrane</keyword>
<feature type="transmembrane region" description="Helical" evidence="7">
    <location>
        <begin position="380"/>
        <end position="402"/>
    </location>
</feature>
<comment type="subcellular location">
    <subcellularLocation>
        <location evidence="1">Endomembrane system</location>
        <topology evidence="1">Multi-pass membrane protein</topology>
    </subcellularLocation>
</comment>
<feature type="transmembrane region" description="Helical" evidence="7">
    <location>
        <begin position="297"/>
        <end position="317"/>
    </location>
</feature>
<dbReference type="OrthoDB" id="413079at2759"/>